<dbReference type="GO" id="GO:0047661">
    <property type="term" value="F:amino-acid racemase activity"/>
    <property type="evidence" value="ECO:0007669"/>
    <property type="project" value="InterPro"/>
</dbReference>
<dbReference type="Pfam" id="PF01177">
    <property type="entry name" value="Asp_Glu_race"/>
    <property type="match status" value="1"/>
</dbReference>
<gene>
    <name evidence="2" type="ORF">SDC9_100548</name>
</gene>
<evidence type="ECO:0000313" key="2">
    <source>
        <dbReference type="EMBL" id="MPM53779.1"/>
    </source>
</evidence>
<dbReference type="EMBL" id="VSSQ01014498">
    <property type="protein sequence ID" value="MPM53779.1"/>
    <property type="molecule type" value="Genomic_DNA"/>
</dbReference>
<dbReference type="NCBIfam" id="NF005679">
    <property type="entry name" value="PRK07475.1"/>
    <property type="match status" value="1"/>
</dbReference>
<sequence length="272" mass="30346">MKYKKWYIYKNYFVFIIQLGGIVLPFYTIKSKSRSWDGEPVGILILDAAYPCVPGNVGNATTFPFPVRYHEVRGASIDRLLNQRDPSLLAPFVEGAQKLEAEGVRAITGACGFMALFQQEIADAVDVPVFMSSMLQVPFIVRTLKRGKKVGIISANASVMTEQHLRNVGITADMPVVLYGMESKDEFRSSVLEEKGTMDTDIVEREILEVCDRMLAENPEVAAIQLECSDLPPFAAAVHRHTGLPVFDFITMIRHFESALNPTEYVGPQYGM</sequence>
<evidence type="ECO:0000256" key="1">
    <source>
        <dbReference type="SAM" id="Phobius"/>
    </source>
</evidence>
<feature type="transmembrane region" description="Helical" evidence="1">
    <location>
        <begin position="12"/>
        <end position="29"/>
    </location>
</feature>
<reference evidence="2" key="1">
    <citation type="submission" date="2019-08" db="EMBL/GenBank/DDBJ databases">
        <authorList>
            <person name="Kucharzyk K."/>
            <person name="Murdoch R.W."/>
            <person name="Higgins S."/>
            <person name="Loffler F."/>
        </authorList>
    </citation>
    <scope>NUCLEOTIDE SEQUENCE</scope>
</reference>
<dbReference type="InterPro" id="IPR015942">
    <property type="entry name" value="Asp/Glu/hydantoin_racemase"/>
</dbReference>
<name>A0A645AKW5_9ZZZZ</name>
<keyword evidence="1" id="KW-0812">Transmembrane</keyword>
<protein>
    <recommendedName>
        <fullName evidence="3">Aspartate/glutamate racemase family protein</fullName>
    </recommendedName>
</protein>
<dbReference type="Gene3D" id="3.40.50.1860">
    <property type="match status" value="2"/>
</dbReference>
<comment type="caution">
    <text evidence="2">The sequence shown here is derived from an EMBL/GenBank/DDBJ whole genome shotgun (WGS) entry which is preliminary data.</text>
</comment>
<dbReference type="InterPro" id="IPR001920">
    <property type="entry name" value="Asp/Glu_race"/>
</dbReference>
<dbReference type="AlphaFoldDB" id="A0A645AKW5"/>
<keyword evidence="1" id="KW-0472">Membrane</keyword>
<organism evidence="2">
    <name type="scientific">bioreactor metagenome</name>
    <dbReference type="NCBI Taxonomy" id="1076179"/>
    <lineage>
        <taxon>unclassified sequences</taxon>
        <taxon>metagenomes</taxon>
        <taxon>ecological metagenomes</taxon>
    </lineage>
</organism>
<proteinExistence type="predicted"/>
<evidence type="ECO:0008006" key="3">
    <source>
        <dbReference type="Google" id="ProtNLM"/>
    </source>
</evidence>
<keyword evidence="1" id="KW-1133">Transmembrane helix</keyword>
<accession>A0A645AKW5</accession>